<keyword evidence="7" id="KW-1185">Reference proteome</keyword>
<name>A0A673KR27_9TELE</name>
<evidence type="ECO:0000256" key="4">
    <source>
        <dbReference type="SAM" id="Phobius"/>
    </source>
</evidence>
<accession>A0A673KR27</accession>
<dbReference type="PANTHER" id="PTHR24028">
    <property type="entry name" value="CADHERIN-87A"/>
    <property type="match status" value="1"/>
</dbReference>
<dbReference type="PANTHER" id="PTHR24028:SF32">
    <property type="entry name" value="CADHERIN-RELATED NEURONAL RECEPTOR VARIABLE 10-RELATED"/>
    <property type="match status" value="1"/>
</dbReference>
<reference evidence="6" key="1">
    <citation type="submission" date="2025-08" db="UniProtKB">
        <authorList>
            <consortium name="Ensembl"/>
        </authorList>
    </citation>
    <scope>IDENTIFICATION</scope>
</reference>
<evidence type="ECO:0000256" key="1">
    <source>
        <dbReference type="ARBA" id="ARBA00004370"/>
    </source>
</evidence>
<evidence type="ECO:0000256" key="2">
    <source>
        <dbReference type="ARBA" id="ARBA00023136"/>
    </source>
</evidence>
<dbReference type="Ensembl" id="ENSSRHT00000070818.1">
    <property type="protein sequence ID" value="ENSSRHP00000068935.1"/>
    <property type="gene ID" value="ENSSRHG00000034299.1"/>
</dbReference>
<dbReference type="AlphaFoldDB" id="A0A673KR27"/>
<dbReference type="SUPFAM" id="SSF49313">
    <property type="entry name" value="Cadherin-like"/>
    <property type="match status" value="1"/>
</dbReference>
<proteinExistence type="predicted"/>
<keyword evidence="4" id="KW-0812">Transmembrane</keyword>
<keyword evidence="2 4" id="KW-0472">Membrane</keyword>
<feature type="domain" description="Cadherin N-terminal" evidence="5">
    <location>
        <begin position="29"/>
        <end position="104"/>
    </location>
</feature>
<evidence type="ECO:0000259" key="5">
    <source>
        <dbReference type="Pfam" id="PF08266"/>
    </source>
</evidence>
<keyword evidence="4" id="KW-1133">Transmembrane helix</keyword>
<evidence type="ECO:0000256" key="3">
    <source>
        <dbReference type="ARBA" id="ARBA00023180"/>
    </source>
</evidence>
<protein>
    <recommendedName>
        <fullName evidence="5">Cadherin N-terminal domain-containing protein</fullName>
    </recommendedName>
</protein>
<sequence length="104" mass="12013">MASKGQSRFWVWISVYFLCWLWNIAGGQLVYSVSEEANTGTTVGNLVKDFNLNIQDLEVRGFHIVPGPNKRYFDVNTKTGILHVRERIDREEICEQNIKCSLTF</sequence>
<dbReference type="InterPro" id="IPR050174">
    <property type="entry name" value="Protocadherin/Cadherin-CA"/>
</dbReference>
<dbReference type="InterPro" id="IPR013164">
    <property type="entry name" value="Cadherin_N"/>
</dbReference>
<keyword evidence="3" id="KW-0325">Glycoprotein</keyword>
<evidence type="ECO:0000313" key="7">
    <source>
        <dbReference type="Proteomes" id="UP000472270"/>
    </source>
</evidence>
<dbReference type="GO" id="GO:0005509">
    <property type="term" value="F:calcium ion binding"/>
    <property type="evidence" value="ECO:0007669"/>
    <property type="project" value="InterPro"/>
</dbReference>
<evidence type="ECO:0000313" key="6">
    <source>
        <dbReference type="Ensembl" id="ENSSRHP00000068935.1"/>
    </source>
</evidence>
<comment type="subcellular location">
    <subcellularLocation>
        <location evidence="1">Membrane</location>
    </subcellularLocation>
</comment>
<dbReference type="InterPro" id="IPR015919">
    <property type="entry name" value="Cadherin-like_sf"/>
</dbReference>
<dbReference type="Proteomes" id="UP000472270">
    <property type="component" value="Unassembled WGS sequence"/>
</dbReference>
<dbReference type="GO" id="GO:0007155">
    <property type="term" value="P:cell adhesion"/>
    <property type="evidence" value="ECO:0007669"/>
    <property type="project" value="TreeGrafter"/>
</dbReference>
<feature type="transmembrane region" description="Helical" evidence="4">
    <location>
        <begin position="9"/>
        <end position="31"/>
    </location>
</feature>
<dbReference type="GO" id="GO:0005886">
    <property type="term" value="C:plasma membrane"/>
    <property type="evidence" value="ECO:0007669"/>
    <property type="project" value="TreeGrafter"/>
</dbReference>
<dbReference type="CDD" id="cd11304">
    <property type="entry name" value="Cadherin_repeat"/>
    <property type="match status" value="1"/>
</dbReference>
<reference evidence="6" key="2">
    <citation type="submission" date="2025-09" db="UniProtKB">
        <authorList>
            <consortium name="Ensembl"/>
        </authorList>
    </citation>
    <scope>IDENTIFICATION</scope>
</reference>
<dbReference type="Gene3D" id="2.60.40.60">
    <property type="entry name" value="Cadherins"/>
    <property type="match status" value="1"/>
</dbReference>
<dbReference type="Pfam" id="PF08266">
    <property type="entry name" value="Cadherin_2"/>
    <property type="match status" value="1"/>
</dbReference>
<organism evidence="6 7">
    <name type="scientific">Sinocyclocheilus rhinocerous</name>
    <dbReference type="NCBI Taxonomy" id="307959"/>
    <lineage>
        <taxon>Eukaryota</taxon>
        <taxon>Metazoa</taxon>
        <taxon>Chordata</taxon>
        <taxon>Craniata</taxon>
        <taxon>Vertebrata</taxon>
        <taxon>Euteleostomi</taxon>
        <taxon>Actinopterygii</taxon>
        <taxon>Neopterygii</taxon>
        <taxon>Teleostei</taxon>
        <taxon>Ostariophysi</taxon>
        <taxon>Cypriniformes</taxon>
        <taxon>Cyprinidae</taxon>
        <taxon>Cyprininae</taxon>
        <taxon>Sinocyclocheilus</taxon>
    </lineage>
</organism>